<feature type="compositionally biased region" description="Low complexity" evidence="4">
    <location>
        <begin position="511"/>
        <end position="535"/>
    </location>
</feature>
<keyword evidence="2" id="KW-0963">Cytoplasm</keyword>
<keyword evidence="2" id="KW-0460">Magnesium</keyword>
<evidence type="ECO:0000256" key="4">
    <source>
        <dbReference type="SAM" id="MobiDB-lite"/>
    </source>
</evidence>
<sequence length="535" mass="56790">MTASTRWHTPAEAVAWLQGRVTGTLRTDHRLIQPGDGFLAWPGAARDAREFLDQAVQAGAVACLAEGDGADRFQWQSGTTAALALYPRLKHDCGAIASLWHGQPSQHLPVVAVTGTNGKTSVSWWVAQAMQQLGHPFGLMGTLGVGIWPQLADTGLTSPDPLRLQAGLAAMRQGGAAGCIMEASSIGLQEGRLNATRIQVAAFTNFTQDHLDYHGSMDAYWQAKQSLFDWPGLRSAVVNVDDAHGAELAARLAGQMAQGGTLQRLWSYAVADDAAAWQATPGQTRLQASDIHFADAGTHFTLHEIGCDTVGLRHERAVAVQAPVTGLFNVHNLLAVIGILRAQGVGLHEAAAVCAHLPAVPGRMQRIAVPGRPLVVVDYAHTPDAVSAVLQALRPVAQQRGGVLHCVLGCGGNRDASKRPLMAQAAVSGAGRVCLTSDNPRNEYPRDIIDQMLAGLTTGQRAAVQVCESRHEAIARTIAQAQPQDVVLLAGKGHENYQEVQGQRLPFSDMEQANAALASSQSPQPSPCLQEEPRA</sequence>
<keyword evidence="8" id="KW-1185">Reference proteome</keyword>
<dbReference type="RefSeq" id="WP_073353657.1">
    <property type="nucleotide sequence ID" value="NZ_FQUZ01000002.1"/>
</dbReference>
<feature type="domain" description="Mur ligase central" evidence="6">
    <location>
        <begin position="113"/>
        <end position="339"/>
    </location>
</feature>
<dbReference type="GO" id="GO:0008360">
    <property type="term" value="P:regulation of cell shape"/>
    <property type="evidence" value="ECO:0007669"/>
    <property type="project" value="UniProtKB-KW"/>
</dbReference>
<feature type="domain" description="Mur ligase C-terminal" evidence="5">
    <location>
        <begin position="362"/>
        <end position="493"/>
    </location>
</feature>
<keyword evidence="2" id="KW-0547">Nucleotide-binding</keyword>
<comment type="cofactor">
    <cofactor evidence="2">
        <name>Mg(2+)</name>
        <dbReference type="ChEBI" id="CHEBI:18420"/>
    </cofactor>
</comment>
<dbReference type="Gene3D" id="3.90.190.20">
    <property type="entry name" value="Mur ligase, C-terminal domain"/>
    <property type="match status" value="1"/>
</dbReference>
<feature type="binding site" evidence="2">
    <location>
        <position position="192"/>
    </location>
    <ligand>
        <name>UDP-N-acetyl-alpha-D-muramoyl-L-alanyl-D-glutamate</name>
        <dbReference type="ChEBI" id="CHEBI:83900"/>
    </ligand>
</feature>
<evidence type="ECO:0000256" key="2">
    <source>
        <dbReference type="HAMAP-Rule" id="MF_00208"/>
    </source>
</evidence>
<protein>
    <recommendedName>
        <fullName evidence="2">UDP-N-acetylmuramoyl-L-alanyl-D-glutamate--2,6-diaminopimelate ligase</fullName>
        <ecNumber evidence="2">6.3.2.13</ecNumber>
    </recommendedName>
    <alternativeName>
        <fullName evidence="2">Meso-A2pm-adding enzyme</fullName>
    </alternativeName>
    <alternativeName>
        <fullName evidence="2">Meso-diaminopimelate-adding enzyme</fullName>
    </alternativeName>
    <alternativeName>
        <fullName evidence="2">UDP-MurNAc-L-Ala-D-Glu:meso-diaminopimelate ligase</fullName>
    </alternativeName>
    <alternativeName>
        <fullName evidence="2">UDP-MurNAc-tripeptide synthetase</fullName>
    </alternativeName>
    <alternativeName>
        <fullName evidence="2">UDP-N-acetylmuramyl-tripeptide synthetase</fullName>
    </alternativeName>
</protein>
<dbReference type="Gene3D" id="3.40.1190.10">
    <property type="entry name" value="Mur-like, catalytic domain"/>
    <property type="match status" value="1"/>
</dbReference>
<dbReference type="PANTHER" id="PTHR23135:SF4">
    <property type="entry name" value="UDP-N-ACETYLMURAMOYL-L-ALANYL-D-GLUTAMATE--2,6-DIAMINOPIMELATE LIGASE MURE HOMOLOG, CHLOROPLASTIC"/>
    <property type="match status" value="1"/>
</dbReference>
<keyword evidence="2 3" id="KW-0573">Peptidoglycan synthesis</keyword>
<dbReference type="InterPro" id="IPR004101">
    <property type="entry name" value="Mur_ligase_C"/>
</dbReference>
<dbReference type="GO" id="GO:0005737">
    <property type="term" value="C:cytoplasm"/>
    <property type="evidence" value="ECO:0007669"/>
    <property type="project" value="UniProtKB-SubCell"/>
</dbReference>
<dbReference type="STRING" id="1122156.SAMN02745117_00214"/>
<dbReference type="GO" id="GO:0000287">
    <property type="term" value="F:magnesium ion binding"/>
    <property type="evidence" value="ECO:0007669"/>
    <property type="project" value="UniProtKB-UniRule"/>
</dbReference>
<proteinExistence type="inferred from homology"/>
<keyword evidence="2 3" id="KW-0132">Cell division</keyword>
<dbReference type="InterPro" id="IPR013221">
    <property type="entry name" value="Mur_ligase_cen"/>
</dbReference>
<dbReference type="GO" id="GO:0071555">
    <property type="term" value="P:cell wall organization"/>
    <property type="evidence" value="ECO:0007669"/>
    <property type="project" value="UniProtKB-KW"/>
</dbReference>
<feature type="binding site" evidence="2">
    <location>
        <begin position="438"/>
        <end position="441"/>
    </location>
    <ligand>
        <name>meso-2,6-diaminopimelate</name>
        <dbReference type="ChEBI" id="CHEBI:57791"/>
    </ligand>
</feature>
<dbReference type="NCBIfam" id="TIGR01085">
    <property type="entry name" value="murE"/>
    <property type="match status" value="1"/>
</dbReference>
<evidence type="ECO:0000256" key="3">
    <source>
        <dbReference type="RuleBase" id="RU004135"/>
    </source>
</evidence>
<dbReference type="InterPro" id="IPR036565">
    <property type="entry name" value="Mur-like_cat_sf"/>
</dbReference>
<feature type="binding site" evidence="2">
    <location>
        <begin position="115"/>
        <end position="121"/>
    </location>
    <ligand>
        <name>ATP</name>
        <dbReference type="ChEBI" id="CHEBI:30616"/>
    </ligand>
</feature>
<dbReference type="SUPFAM" id="SSF53244">
    <property type="entry name" value="MurD-like peptide ligases, peptide-binding domain"/>
    <property type="match status" value="1"/>
</dbReference>
<comment type="caution">
    <text evidence="2">Lacks conserved residue(s) required for the propagation of feature annotation.</text>
</comment>
<keyword evidence="2 3" id="KW-0133">Cell shape</keyword>
<feature type="short sequence motif" description="Meso-diaminopimelate recognition motif" evidence="2">
    <location>
        <begin position="438"/>
        <end position="441"/>
    </location>
</feature>
<dbReference type="InterPro" id="IPR036615">
    <property type="entry name" value="Mur_ligase_C_dom_sf"/>
</dbReference>
<evidence type="ECO:0000256" key="1">
    <source>
        <dbReference type="ARBA" id="ARBA00005898"/>
    </source>
</evidence>
<dbReference type="UniPathway" id="UPA00219"/>
<feature type="binding site" evidence="2">
    <location>
        <position position="184"/>
    </location>
    <ligand>
        <name>UDP-N-acetyl-alpha-D-muramoyl-L-alanyl-D-glutamate</name>
        <dbReference type="ChEBI" id="CHEBI:83900"/>
    </ligand>
</feature>
<dbReference type="SUPFAM" id="SSF63418">
    <property type="entry name" value="MurE/MurF N-terminal domain"/>
    <property type="match status" value="1"/>
</dbReference>
<comment type="pathway">
    <text evidence="2 3">Cell wall biogenesis; peptidoglycan biosynthesis.</text>
</comment>
<keyword evidence="2 3" id="KW-0961">Cell wall biogenesis/degradation</keyword>
<evidence type="ECO:0000313" key="7">
    <source>
        <dbReference type="EMBL" id="SHE38810.1"/>
    </source>
</evidence>
<dbReference type="SUPFAM" id="SSF53623">
    <property type="entry name" value="MurD-like peptide ligases, catalytic domain"/>
    <property type="match status" value="1"/>
</dbReference>
<organism evidence="7 8">
    <name type="scientific">Lampropedia hyalina DSM 16112</name>
    <dbReference type="NCBI Taxonomy" id="1122156"/>
    <lineage>
        <taxon>Bacteria</taxon>
        <taxon>Pseudomonadati</taxon>
        <taxon>Pseudomonadota</taxon>
        <taxon>Betaproteobacteria</taxon>
        <taxon>Burkholderiales</taxon>
        <taxon>Comamonadaceae</taxon>
        <taxon>Lampropedia</taxon>
    </lineage>
</organism>
<feature type="modified residue" description="N6-carboxylysine" evidence="2">
    <location>
        <position position="224"/>
    </location>
</feature>
<dbReference type="EC" id="6.3.2.13" evidence="2"/>
<name>A0A1M4T2Z6_9BURK</name>
<accession>A0A1M4T2Z6</accession>
<comment type="PTM">
    <text evidence="2">Carboxylation is probably crucial for Mg(2+) binding and, consequently, for the gamma-phosphate positioning of ATP.</text>
</comment>
<dbReference type="EMBL" id="FQUZ01000002">
    <property type="protein sequence ID" value="SHE38810.1"/>
    <property type="molecule type" value="Genomic_DNA"/>
</dbReference>
<dbReference type="InterPro" id="IPR005761">
    <property type="entry name" value="UDP-N-AcMur-Glu-dNH2Pim_ligase"/>
</dbReference>
<keyword evidence="2 7" id="KW-0436">Ligase</keyword>
<reference evidence="7 8" key="1">
    <citation type="submission" date="2016-11" db="EMBL/GenBank/DDBJ databases">
        <authorList>
            <person name="Jaros S."/>
            <person name="Januszkiewicz K."/>
            <person name="Wedrychowicz H."/>
        </authorList>
    </citation>
    <scope>NUCLEOTIDE SEQUENCE [LARGE SCALE GENOMIC DNA]</scope>
    <source>
        <strain evidence="7 8">DSM 16112</strain>
    </source>
</reference>
<dbReference type="PANTHER" id="PTHR23135">
    <property type="entry name" value="MUR LIGASE FAMILY MEMBER"/>
    <property type="match status" value="1"/>
</dbReference>
<dbReference type="GO" id="GO:0008765">
    <property type="term" value="F:UDP-N-acetylmuramoylalanyl-D-glutamate-2,6-diaminopimelate ligase activity"/>
    <property type="evidence" value="ECO:0007669"/>
    <property type="project" value="UniProtKB-UniRule"/>
</dbReference>
<evidence type="ECO:0000259" key="5">
    <source>
        <dbReference type="Pfam" id="PF02875"/>
    </source>
</evidence>
<feature type="region of interest" description="Disordered" evidence="4">
    <location>
        <begin position="509"/>
        <end position="535"/>
    </location>
</feature>
<dbReference type="Pfam" id="PF08245">
    <property type="entry name" value="Mur_ligase_M"/>
    <property type="match status" value="1"/>
</dbReference>
<dbReference type="OrthoDB" id="9800958at2"/>
<dbReference type="GO" id="GO:0009252">
    <property type="term" value="P:peptidoglycan biosynthetic process"/>
    <property type="evidence" value="ECO:0007669"/>
    <property type="project" value="UniProtKB-UniRule"/>
</dbReference>
<dbReference type="Gene3D" id="3.40.1390.10">
    <property type="entry name" value="MurE/MurF, N-terminal domain"/>
    <property type="match status" value="1"/>
</dbReference>
<dbReference type="NCBIfam" id="NF001126">
    <property type="entry name" value="PRK00139.1-4"/>
    <property type="match status" value="1"/>
</dbReference>
<keyword evidence="2 3" id="KW-0131">Cell cycle</keyword>
<dbReference type="Pfam" id="PF02875">
    <property type="entry name" value="Mur_ligase_C"/>
    <property type="match status" value="1"/>
</dbReference>
<dbReference type="HAMAP" id="MF_00208">
    <property type="entry name" value="MurE"/>
    <property type="match status" value="1"/>
</dbReference>
<comment type="catalytic activity">
    <reaction evidence="2">
        <text>UDP-N-acetyl-alpha-D-muramoyl-L-alanyl-D-glutamate + meso-2,6-diaminopimelate + ATP = UDP-N-acetyl-alpha-D-muramoyl-L-alanyl-gamma-D-glutamyl-meso-2,6-diaminopimelate + ADP + phosphate + H(+)</text>
        <dbReference type="Rhea" id="RHEA:23676"/>
        <dbReference type="ChEBI" id="CHEBI:15378"/>
        <dbReference type="ChEBI" id="CHEBI:30616"/>
        <dbReference type="ChEBI" id="CHEBI:43474"/>
        <dbReference type="ChEBI" id="CHEBI:57791"/>
        <dbReference type="ChEBI" id="CHEBI:83900"/>
        <dbReference type="ChEBI" id="CHEBI:83905"/>
        <dbReference type="ChEBI" id="CHEBI:456216"/>
        <dbReference type="EC" id="6.3.2.13"/>
    </reaction>
</comment>
<dbReference type="Proteomes" id="UP000184327">
    <property type="component" value="Unassembled WGS sequence"/>
</dbReference>
<evidence type="ECO:0000259" key="6">
    <source>
        <dbReference type="Pfam" id="PF08245"/>
    </source>
</evidence>
<dbReference type="AlphaFoldDB" id="A0A1M4T2Z6"/>
<dbReference type="GO" id="GO:0051301">
    <property type="term" value="P:cell division"/>
    <property type="evidence" value="ECO:0007669"/>
    <property type="project" value="UniProtKB-KW"/>
</dbReference>
<dbReference type="GO" id="GO:0005524">
    <property type="term" value="F:ATP binding"/>
    <property type="evidence" value="ECO:0007669"/>
    <property type="project" value="UniProtKB-UniRule"/>
</dbReference>
<comment type="similarity">
    <text evidence="1 2">Belongs to the MurCDEF family. MurE subfamily.</text>
</comment>
<gene>
    <name evidence="2" type="primary">murE</name>
    <name evidence="7" type="ORF">SAMN02745117_00214</name>
</gene>
<feature type="binding site" evidence="2">
    <location>
        <position position="495"/>
    </location>
    <ligand>
        <name>meso-2,6-diaminopimelate</name>
        <dbReference type="ChEBI" id="CHEBI:57791"/>
    </ligand>
</feature>
<feature type="binding site" evidence="2">
    <location>
        <position position="491"/>
    </location>
    <ligand>
        <name>meso-2,6-diaminopimelate</name>
        <dbReference type="ChEBI" id="CHEBI:57791"/>
    </ligand>
</feature>
<keyword evidence="2" id="KW-0067">ATP-binding</keyword>
<evidence type="ECO:0000313" key="8">
    <source>
        <dbReference type="Proteomes" id="UP000184327"/>
    </source>
</evidence>
<comment type="subcellular location">
    <subcellularLocation>
        <location evidence="2 3">Cytoplasm</location>
    </subcellularLocation>
</comment>
<comment type="function">
    <text evidence="2">Catalyzes the addition of meso-diaminopimelic acid to the nucleotide precursor UDP-N-acetylmuramoyl-L-alanyl-D-glutamate (UMAG) in the biosynthesis of bacterial cell-wall peptidoglycan.</text>
</comment>
<dbReference type="InterPro" id="IPR035911">
    <property type="entry name" value="MurE/MurF_N"/>
</dbReference>
<feature type="binding site" evidence="2">
    <location>
        <position position="414"/>
    </location>
    <ligand>
        <name>meso-2,6-diaminopimelate</name>
        <dbReference type="ChEBI" id="CHEBI:57791"/>
    </ligand>
</feature>